<dbReference type="Gene3D" id="3.40.50.150">
    <property type="entry name" value="Vaccinia Virus protein VP39"/>
    <property type="match status" value="1"/>
</dbReference>
<evidence type="ECO:0000256" key="3">
    <source>
        <dbReference type="ARBA" id="ARBA00022679"/>
    </source>
</evidence>
<feature type="compositionally biased region" description="Low complexity" evidence="5">
    <location>
        <begin position="439"/>
        <end position="452"/>
    </location>
</feature>
<sequence length="459" mass="50974">MRRRQRARRDACGPSPAIPHSFEPFASFCGYLIQSERTLHLRVSASSASKRNYPTPCRAPRTQNPPPLCVLCPSAPLRLTRSVSFTRHSLPPTLLSLLRLFAANPLRTTRLPLKVTRIFRVNSRIVLDSPPAYSIEQGMSSRRNAPSKKPKSDTADPVLRPEWLVKQAPIVASVGPTDAPRLIHEDKQHGAWLYQGDCLALMEAAVDLHPNGVFDTIFADPPYFLSNGGMTCKNGRMVKVDKGDWDKSRGAELNHEFNLAWLEWCQKALKPDGTIWVSGTHHVIFSVGYAMQQLGFKILNDITWEKPNPPPNLSCRYFTHATETVLWAAKSAKSKHTFNYAAMKAVTGKQMKSVWRFPAPGKDEKQHGRHPTQKPLTLVERCILSSTKEGALVYDPFMGSGTTGVAALRTGRRFVGTEMERDHATLAVKRVSHALSTPASSASSSITPHHPSLNQHGWA</sequence>
<keyword evidence="2 7" id="KW-0489">Methyltransferase</keyword>
<dbReference type="InterPro" id="IPR002941">
    <property type="entry name" value="DNA_methylase_N4/N6"/>
</dbReference>
<keyword evidence="8" id="KW-1185">Reference proteome</keyword>
<dbReference type="InterPro" id="IPR002052">
    <property type="entry name" value="DNA_methylase_N6_adenine_CS"/>
</dbReference>
<dbReference type="InterPro" id="IPR029063">
    <property type="entry name" value="SAM-dependent_MTases_sf"/>
</dbReference>
<evidence type="ECO:0000313" key="7">
    <source>
        <dbReference type="EMBL" id="RBP38574.1"/>
    </source>
</evidence>
<evidence type="ECO:0000256" key="2">
    <source>
        <dbReference type="ARBA" id="ARBA00022603"/>
    </source>
</evidence>
<dbReference type="GO" id="GO:0009007">
    <property type="term" value="F:site-specific DNA-methyltransferase (adenine-specific) activity"/>
    <property type="evidence" value="ECO:0007669"/>
    <property type="project" value="TreeGrafter"/>
</dbReference>
<feature type="domain" description="DNA methylase N-4/N-6" evidence="6">
    <location>
        <begin position="215"/>
        <end position="428"/>
    </location>
</feature>
<comment type="caution">
    <text evidence="7">The sequence shown here is derived from an EMBL/GenBank/DDBJ whole genome shotgun (WGS) entry which is preliminary data.</text>
</comment>
<dbReference type="GO" id="GO:0005737">
    <property type="term" value="C:cytoplasm"/>
    <property type="evidence" value="ECO:0007669"/>
    <property type="project" value="TreeGrafter"/>
</dbReference>
<feature type="region of interest" description="Disordered" evidence="5">
    <location>
        <begin position="136"/>
        <end position="158"/>
    </location>
</feature>
<dbReference type="InterPro" id="IPR001091">
    <property type="entry name" value="RM_Methyltransferase"/>
</dbReference>
<evidence type="ECO:0000313" key="8">
    <source>
        <dbReference type="Proteomes" id="UP000253426"/>
    </source>
</evidence>
<dbReference type="PROSITE" id="PS00092">
    <property type="entry name" value="N6_MTASE"/>
    <property type="match status" value="1"/>
</dbReference>
<dbReference type="GO" id="GO:0032259">
    <property type="term" value="P:methylation"/>
    <property type="evidence" value="ECO:0007669"/>
    <property type="project" value="UniProtKB-KW"/>
</dbReference>
<dbReference type="Pfam" id="PF01555">
    <property type="entry name" value="N6_N4_Mtase"/>
    <property type="match status" value="1"/>
</dbReference>
<reference evidence="7 8" key="1">
    <citation type="submission" date="2018-06" db="EMBL/GenBank/DDBJ databases">
        <title>Genomic Encyclopedia of Type Strains, Phase IV (KMG-IV): sequencing the most valuable type-strain genomes for metagenomic binning, comparative biology and taxonomic classification.</title>
        <authorList>
            <person name="Goeker M."/>
        </authorList>
    </citation>
    <scope>NUCLEOTIDE SEQUENCE [LARGE SCALE GENOMIC DNA]</scope>
    <source>
        <strain evidence="7 8">DSM 25532</strain>
    </source>
</reference>
<evidence type="ECO:0000256" key="1">
    <source>
        <dbReference type="ARBA" id="ARBA00006594"/>
    </source>
</evidence>
<proteinExistence type="inferred from homology"/>
<name>A0A366H8Y1_9BACT</name>
<dbReference type="EC" id="2.1.1.-" evidence="4"/>
<dbReference type="SUPFAM" id="SSF53335">
    <property type="entry name" value="S-adenosyl-L-methionine-dependent methyltransferases"/>
    <property type="match status" value="1"/>
</dbReference>
<gene>
    <name evidence="7" type="ORF">DES53_11192</name>
</gene>
<organism evidence="7 8">
    <name type="scientific">Roseimicrobium gellanilyticum</name>
    <dbReference type="NCBI Taxonomy" id="748857"/>
    <lineage>
        <taxon>Bacteria</taxon>
        <taxon>Pseudomonadati</taxon>
        <taxon>Verrucomicrobiota</taxon>
        <taxon>Verrucomicrobiia</taxon>
        <taxon>Verrucomicrobiales</taxon>
        <taxon>Verrucomicrobiaceae</taxon>
        <taxon>Roseimicrobium</taxon>
    </lineage>
</organism>
<dbReference type="Proteomes" id="UP000253426">
    <property type="component" value="Unassembled WGS sequence"/>
</dbReference>
<feature type="region of interest" description="Disordered" evidence="5">
    <location>
        <begin position="439"/>
        <end position="459"/>
    </location>
</feature>
<accession>A0A366H8Y1</accession>
<dbReference type="GO" id="GO:0003677">
    <property type="term" value="F:DNA binding"/>
    <property type="evidence" value="ECO:0007669"/>
    <property type="project" value="InterPro"/>
</dbReference>
<dbReference type="PRINTS" id="PR00508">
    <property type="entry name" value="S21N4MTFRASE"/>
</dbReference>
<dbReference type="GO" id="GO:0008170">
    <property type="term" value="F:N-methyltransferase activity"/>
    <property type="evidence" value="ECO:0007669"/>
    <property type="project" value="InterPro"/>
</dbReference>
<evidence type="ECO:0000256" key="5">
    <source>
        <dbReference type="SAM" id="MobiDB-lite"/>
    </source>
</evidence>
<dbReference type="AlphaFoldDB" id="A0A366H8Y1"/>
<dbReference type="EMBL" id="QNRR01000011">
    <property type="protein sequence ID" value="RBP38574.1"/>
    <property type="molecule type" value="Genomic_DNA"/>
</dbReference>
<keyword evidence="3" id="KW-0808">Transferase</keyword>
<protein>
    <recommendedName>
        <fullName evidence="4">Methyltransferase</fullName>
        <ecNumber evidence="4">2.1.1.-</ecNumber>
    </recommendedName>
</protein>
<evidence type="ECO:0000256" key="4">
    <source>
        <dbReference type="RuleBase" id="RU362026"/>
    </source>
</evidence>
<comment type="similarity">
    <text evidence="1 4">Belongs to the N(4)/N(6)-methyltransferase family.</text>
</comment>
<evidence type="ECO:0000259" key="6">
    <source>
        <dbReference type="Pfam" id="PF01555"/>
    </source>
</evidence>
<dbReference type="PANTHER" id="PTHR13370">
    <property type="entry name" value="RNA METHYLASE-RELATED"/>
    <property type="match status" value="1"/>
</dbReference>
<dbReference type="PANTHER" id="PTHR13370:SF3">
    <property type="entry name" value="TRNA (GUANINE(10)-N2)-METHYLTRANSFERASE HOMOLOG"/>
    <property type="match status" value="1"/>
</dbReference>